<dbReference type="EMBL" id="JAUCMV010000002">
    <property type="protein sequence ID" value="KAK0415555.1"/>
    <property type="molecule type" value="Genomic_DNA"/>
</dbReference>
<feature type="transmembrane region" description="Helical" evidence="2">
    <location>
        <begin position="211"/>
        <end position="232"/>
    </location>
</feature>
<feature type="transmembrane region" description="Helical" evidence="2">
    <location>
        <begin position="141"/>
        <end position="160"/>
    </location>
</feature>
<dbReference type="Pfam" id="PF10317">
    <property type="entry name" value="7TM_GPCR_Srd"/>
    <property type="match status" value="1"/>
</dbReference>
<feature type="region of interest" description="Disordered" evidence="1">
    <location>
        <begin position="1"/>
        <end position="20"/>
    </location>
</feature>
<evidence type="ECO:0008006" key="5">
    <source>
        <dbReference type="Google" id="ProtNLM"/>
    </source>
</evidence>
<evidence type="ECO:0000256" key="1">
    <source>
        <dbReference type="SAM" id="MobiDB-lite"/>
    </source>
</evidence>
<evidence type="ECO:0000313" key="3">
    <source>
        <dbReference type="EMBL" id="KAK0415555.1"/>
    </source>
</evidence>
<organism evidence="3 4">
    <name type="scientific">Steinernema hermaphroditum</name>
    <dbReference type="NCBI Taxonomy" id="289476"/>
    <lineage>
        <taxon>Eukaryota</taxon>
        <taxon>Metazoa</taxon>
        <taxon>Ecdysozoa</taxon>
        <taxon>Nematoda</taxon>
        <taxon>Chromadorea</taxon>
        <taxon>Rhabditida</taxon>
        <taxon>Tylenchina</taxon>
        <taxon>Panagrolaimomorpha</taxon>
        <taxon>Strongyloidoidea</taxon>
        <taxon>Steinernematidae</taxon>
        <taxon>Steinernema</taxon>
    </lineage>
</organism>
<dbReference type="SUPFAM" id="SSF81321">
    <property type="entry name" value="Family A G protein-coupled receptor-like"/>
    <property type="match status" value="1"/>
</dbReference>
<dbReference type="Gene3D" id="1.20.1070.10">
    <property type="entry name" value="Rhodopsin 7-helix transmembrane proteins"/>
    <property type="match status" value="1"/>
</dbReference>
<keyword evidence="2" id="KW-1133">Transmembrane helix</keyword>
<feature type="transmembrane region" description="Helical" evidence="2">
    <location>
        <begin position="253"/>
        <end position="270"/>
    </location>
</feature>
<comment type="caution">
    <text evidence="3">The sequence shown here is derived from an EMBL/GenBank/DDBJ whole genome shotgun (WGS) entry which is preliminary data.</text>
</comment>
<dbReference type="Proteomes" id="UP001175271">
    <property type="component" value="Unassembled WGS sequence"/>
</dbReference>
<dbReference type="InterPro" id="IPR010601">
    <property type="entry name" value="DUF1182"/>
</dbReference>
<feature type="transmembrane region" description="Helical" evidence="2">
    <location>
        <begin position="50"/>
        <end position="73"/>
    </location>
</feature>
<dbReference type="PANTHER" id="PTHR38614:SF1">
    <property type="entry name" value="G_PROTEIN_RECEP_F1_2 DOMAIN-CONTAINING PROTEIN"/>
    <property type="match status" value="1"/>
</dbReference>
<proteinExistence type="predicted"/>
<dbReference type="AlphaFoldDB" id="A0AA39I0I6"/>
<dbReference type="PANTHER" id="PTHR38614">
    <property type="entry name" value="PROTEIN CBG09954"/>
    <property type="match status" value="1"/>
</dbReference>
<reference evidence="3" key="1">
    <citation type="submission" date="2023-06" db="EMBL/GenBank/DDBJ databases">
        <title>Genomic analysis of the entomopathogenic nematode Steinernema hermaphroditum.</title>
        <authorList>
            <person name="Schwarz E.M."/>
            <person name="Heppert J.K."/>
            <person name="Baniya A."/>
            <person name="Schwartz H.T."/>
            <person name="Tan C.-H."/>
            <person name="Antoshechkin I."/>
            <person name="Sternberg P.W."/>
            <person name="Goodrich-Blair H."/>
            <person name="Dillman A.R."/>
        </authorList>
    </citation>
    <scope>NUCLEOTIDE SEQUENCE</scope>
    <source>
        <strain evidence="3">PS9179</strain>
        <tissue evidence="3">Whole animal</tissue>
    </source>
</reference>
<keyword evidence="4" id="KW-1185">Reference proteome</keyword>
<evidence type="ECO:0000256" key="2">
    <source>
        <dbReference type="SAM" id="Phobius"/>
    </source>
</evidence>
<name>A0AA39I0I6_9BILA</name>
<feature type="transmembrane region" description="Helical" evidence="2">
    <location>
        <begin position="290"/>
        <end position="312"/>
    </location>
</feature>
<sequence>MADACSSHRPSHRSRRMSPLTDVPNMSAVVNVTEGGVLLTSVVPAYYNDAVLICVLTAVALLPNVGVLLYVFLRRHKLLKQLETRNIRQAITFMTGANVLSIIGFQSILIFYFLSLHFDWKLDFVICSGIRNFKQMIVSPAFYSCLVVAIERYVLIFFGFNMCPQYVFGMYVFFGAPHIVMFISQQAYYTIHIQNICGYTKVSKIKQLEDVVNVLYVVYPFIAILLNLRMMLFVIRYKVRVAHVVRNVQREKHVLMGLMVQAILPIITTTPENTMYFLYVNGIEMSKGAWRAADAIYCCFLTLNPIVTVMFVPHFRNIIIKKITTFSF</sequence>
<gene>
    <name evidence="3" type="ORF">QR680_012001</name>
</gene>
<keyword evidence="2" id="KW-0812">Transmembrane</keyword>
<keyword evidence="2" id="KW-0472">Membrane</keyword>
<feature type="transmembrane region" description="Helical" evidence="2">
    <location>
        <begin position="167"/>
        <end position="191"/>
    </location>
</feature>
<feature type="transmembrane region" description="Helical" evidence="2">
    <location>
        <begin position="93"/>
        <end position="114"/>
    </location>
</feature>
<dbReference type="InterPro" id="IPR019421">
    <property type="entry name" value="7TM_GPCR_serpentine_rcpt_Srd"/>
</dbReference>
<evidence type="ECO:0000313" key="4">
    <source>
        <dbReference type="Proteomes" id="UP001175271"/>
    </source>
</evidence>
<accession>A0AA39I0I6</accession>
<protein>
    <recommendedName>
        <fullName evidence="5">G-protein coupled receptors family 1 profile domain-containing protein</fullName>
    </recommendedName>
</protein>